<gene>
    <name evidence="2" type="ORF">EVAR_5860_1</name>
</gene>
<sequence>MGLTEHQTTAKNATRSSTGSRSPYEICIGIYLNRPNRKRMPLLLHIVASTKNRRRVVISTGTRRTYGAAVAGVDSVAFGREGPGFDPGHGRSTESTRVTSKHTLHNSKSMSNHQSRTSSPSRRRRLLTTRWTEAEALEQKDRECSAVGINKKKHKHTHTQMQSAAFVYRQPFALENCVRRAPATLSAARPDDARFGKLAPSVGFREHLCSLSDRYANRFTAFRDRRFCGSFRRSFLAAPTPAALFQSEQLKIRTQGVSAVRNAQKANKIIFKSFKYKCPSYERRLRSDWRERRPAAHGGSRNFPILQYCFGVLSLANLRLVVVISYLSTFVLRRFAASGNKVLDLKTPVELKVMTEAEVKIGIVMRKRNGSVRESCGLRAHNKQSGTVRIGLLAFYCAANTSRHNVRISSQSSDLRYLAVAMCADIRPDVQLECTMFAPQKGVPGGGGPARAARVPLRPIGPPLITYQQLATKPLRK</sequence>
<dbReference type="Proteomes" id="UP000299102">
    <property type="component" value="Unassembled WGS sequence"/>
</dbReference>
<accession>A0A4C1TBX2</accession>
<evidence type="ECO:0000313" key="2">
    <source>
        <dbReference type="EMBL" id="GBP12019.1"/>
    </source>
</evidence>
<dbReference type="AlphaFoldDB" id="A0A4C1TBX2"/>
<organism evidence="2 3">
    <name type="scientific">Eumeta variegata</name>
    <name type="common">Bagworm moth</name>
    <name type="synonym">Eumeta japonica</name>
    <dbReference type="NCBI Taxonomy" id="151549"/>
    <lineage>
        <taxon>Eukaryota</taxon>
        <taxon>Metazoa</taxon>
        <taxon>Ecdysozoa</taxon>
        <taxon>Arthropoda</taxon>
        <taxon>Hexapoda</taxon>
        <taxon>Insecta</taxon>
        <taxon>Pterygota</taxon>
        <taxon>Neoptera</taxon>
        <taxon>Endopterygota</taxon>
        <taxon>Lepidoptera</taxon>
        <taxon>Glossata</taxon>
        <taxon>Ditrysia</taxon>
        <taxon>Tineoidea</taxon>
        <taxon>Psychidae</taxon>
        <taxon>Oiketicinae</taxon>
        <taxon>Eumeta</taxon>
    </lineage>
</organism>
<feature type="region of interest" description="Disordered" evidence="1">
    <location>
        <begin position="77"/>
        <end position="125"/>
    </location>
</feature>
<keyword evidence="3" id="KW-1185">Reference proteome</keyword>
<evidence type="ECO:0000256" key="1">
    <source>
        <dbReference type="SAM" id="MobiDB-lite"/>
    </source>
</evidence>
<reference evidence="2 3" key="1">
    <citation type="journal article" date="2019" name="Commun. Biol.">
        <title>The bagworm genome reveals a unique fibroin gene that provides high tensile strength.</title>
        <authorList>
            <person name="Kono N."/>
            <person name="Nakamura H."/>
            <person name="Ohtoshi R."/>
            <person name="Tomita M."/>
            <person name="Numata K."/>
            <person name="Arakawa K."/>
        </authorList>
    </citation>
    <scope>NUCLEOTIDE SEQUENCE [LARGE SCALE GENOMIC DNA]</scope>
</reference>
<evidence type="ECO:0000313" key="3">
    <source>
        <dbReference type="Proteomes" id="UP000299102"/>
    </source>
</evidence>
<proteinExistence type="predicted"/>
<name>A0A4C1TBX2_EUMVA</name>
<dbReference type="EMBL" id="BGZK01000049">
    <property type="protein sequence ID" value="GBP12019.1"/>
    <property type="molecule type" value="Genomic_DNA"/>
</dbReference>
<feature type="region of interest" description="Disordered" evidence="1">
    <location>
        <begin position="1"/>
        <end position="21"/>
    </location>
</feature>
<protein>
    <submittedName>
        <fullName evidence="2">Uncharacterized protein</fullName>
    </submittedName>
</protein>
<comment type="caution">
    <text evidence="2">The sequence shown here is derived from an EMBL/GenBank/DDBJ whole genome shotgun (WGS) entry which is preliminary data.</text>
</comment>